<dbReference type="Proteomes" id="UP000587586">
    <property type="component" value="Unassembled WGS sequence"/>
</dbReference>
<organism evidence="3 4">
    <name type="scientific">Geomonas limicola</name>
    <dbReference type="NCBI Taxonomy" id="2740186"/>
    <lineage>
        <taxon>Bacteria</taxon>
        <taxon>Pseudomonadati</taxon>
        <taxon>Thermodesulfobacteriota</taxon>
        <taxon>Desulfuromonadia</taxon>
        <taxon>Geobacterales</taxon>
        <taxon>Geobacteraceae</taxon>
        <taxon>Geomonas</taxon>
    </lineage>
</organism>
<accession>A0A6V8N3Q6</accession>
<dbReference type="InterPro" id="IPR003156">
    <property type="entry name" value="DHHA1_dom"/>
</dbReference>
<dbReference type="InterPro" id="IPR038763">
    <property type="entry name" value="DHH_sf"/>
</dbReference>
<comment type="caution">
    <text evidence="3">The sequence shown here is derived from an EMBL/GenBank/DDBJ whole genome shotgun (WGS) entry which is preliminary data.</text>
</comment>
<dbReference type="Pfam" id="PF02272">
    <property type="entry name" value="DHHA1"/>
    <property type="match status" value="1"/>
</dbReference>
<dbReference type="EMBL" id="BLXZ01000001">
    <property type="protein sequence ID" value="GFO66604.1"/>
    <property type="molecule type" value="Genomic_DNA"/>
</dbReference>
<name>A0A6V8N3Q6_9BACT</name>
<reference evidence="4" key="1">
    <citation type="submission" date="2020-06" db="EMBL/GenBank/DDBJ databases">
        <title>Draft genomic sequecing of Geomonas sp. Red745.</title>
        <authorList>
            <person name="Itoh H."/>
            <person name="Xu Z.X."/>
            <person name="Ushijima N."/>
            <person name="Masuda Y."/>
            <person name="Shiratori Y."/>
            <person name="Senoo K."/>
        </authorList>
    </citation>
    <scope>NUCLEOTIDE SEQUENCE [LARGE SCALE GENOMIC DNA]</scope>
    <source>
        <strain evidence="4">Red745</strain>
    </source>
</reference>
<evidence type="ECO:0000313" key="4">
    <source>
        <dbReference type="Proteomes" id="UP000587586"/>
    </source>
</evidence>
<dbReference type="PANTHER" id="PTHR47618">
    <property type="entry name" value="BIFUNCTIONAL OLIGORIBONUCLEASE AND PAP PHOSPHATASE NRNA"/>
    <property type="match status" value="1"/>
</dbReference>
<dbReference type="InterPro" id="IPR051319">
    <property type="entry name" value="Oligoribo/pAp-PDE_c-di-AMP_PDE"/>
</dbReference>
<dbReference type="InterPro" id="IPR001667">
    <property type="entry name" value="DDH_dom"/>
</dbReference>
<proteinExistence type="predicted"/>
<evidence type="ECO:0000259" key="1">
    <source>
        <dbReference type="Pfam" id="PF01368"/>
    </source>
</evidence>
<sequence length="346" mass="38101">MTLNARLPDLLTYTNSMLTWVSGRGRILIIVHDNPDPDSLASAMALRHLFAVRLNKEAVIAFSGMIGRSENLAMAKSLQIPLTPFPIIDLKMYQVICLLDTQPGTGNNSLPPETRVDIVIDHHPMRESSAACRWVDIRPEYGTTATILYEYLKVQGVALGTKLATAVFYAIKSETQDLGREARRADRDAYLTLFPMANKTLLNEITRPPLPREYFTSLHSALEHTVLYGNVLVAGLKAVQFPELVSELADLLLRLEGVETVLSMGHYNSEMILSIRTANERINAGELIRALVAGMGTAGGHGMMAGGKVDNVPETDISITQVEQELTERLLNELGVTGRDPERLVP</sequence>
<feature type="domain" description="DHHA1" evidence="2">
    <location>
        <begin position="230"/>
        <end position="316"/>
    </location>
</feature>
<dbReference type="PANTHER" id="PTHR47618:SF1">
    <property type="entry name" value="BIFUNCTIONAL OLIGORIBONUCLEASE AND PAP PHOSPHATASE NRNA"/>
    <property type="match status" value="1"/>
</dbReference>
<keyword evidence="4" id="KW-1185">Reference proteome</keyword>
<dbReference type="RefSeq" id="WP_281379379.1">
    <property type="nucleotide sequence ID" value="NZ_BLXZ01000001.1"/>
</dbReference>
<evidence type="ECO:0000259" key="2">
    <source>
        <dbReference type="Pfam" id="PF02272"/>
    </source>
</evidence>
<gene>
    <name evidence="3" type="ORF">GMLC_01830</name>
</gene>
<protein>
    <submittedName>
        <fullName evidence="3">DHH family phosphoesterase</fullName>
    </submittedName>
</protein>
<dbReference type="GO" id="GO:0003676">
    <property type="term" value="F:nucleic acid binding"/>
    <property type="evidence" value="ECO:0007669"/>
    <property type="project" value="InterPro"/>
</dbReference>
<dbReference type="Gene3D" id="3.90.1640.10">
    <property type="entry name" value="inorganic pyrophosphatase (n-terminal core)"/>
    <property type="match status" value="1"/>
</dbReference>
<dbReference type="AlphaFoldDB" id="A0A6V8N3Q6"/>
<evidence type="ECO:0000313" key="3">
    <source>
        <dbReference type="EMBL" id="GFO66604.1"/>
    </source>
</evidence>
<dbReference type="Pfam" id="PF01368">
    <property type="entry name" value="DHH"/>
    <property type="match status" value="1"/>
</dbReference>
<dbReference type="SUPFAM" id="SSF64182">
    <property type="entry name" value="DHH phosphoesterases"/>
    <property type="match status" value="1"/>
</dbReference>
<feature type="domain" description="DDH" evidence="1">
    <location>
        <begin position="26"/>
        <end position="171"/>
    </location>
</feature>